<reference evidence="1" key="4">
    <citation type="submission" date="2019-03" db="UniProtKB">
        <authorList>
            <consortium name="EnsemblPlants"/>
        </authorList>
    </citation>
    <scope>IDENTIFICATION</scope>
</reference>
<evidence type="ECO:0000313" key="2">
    <source>
        <dbReference type="Proteomes" id="UP000015105"/>
    </source>
</evidence>
<accession>A0A453ECJ7</accession>
<reference evidence="2" key="2">
    <citation type="journal article" date="2017" name="Nat. Plants">
        <title>The Aegilops tauschii genome reveals multiple impacts of transposons.</title>
        <authorList>
            <person name="Zhao G."/>
            <person name="Zou C."/>
            <person name="Li K."/>
            <person name="Wang K."/>
            <person name="Li T."/>
            <person name="Gao L."/>
            <person name="Zhang X."/>
            <person name="Wang H."/>
            <person name="Yang Z."/>
            <person name="Liu X."/>
            <person name="Jiang W."/>
            <person name="Mao L."/>
            <person name="Kong X."/>
            <person name="Jiao Y."/>
            <person name="Jia J."/>
        </authorList>
    </citation>
    <scope>NUCLEOTIDE SEQUENCE [LARGE SCALE GENOMIC DNA]</scope>
    <source>
        <strain evidence="2">cv. AL8/78</strain>
    </source>
</reference>
<dbReference type="Gramene" id="AET3Gv20295400.12">
    <property type="protein sequence ID" value="AET3Gv20295400.12"/>
    <property type="gene ID" value="AET3Gv20295400"/>
</dbReference>
<organism evidence="1 2">
    <name type="scientific">Aegilops tauschii subsp. strangulata</name>
    <name type="common">Goatgrass</name>
    <dbReference type="NCBI Taxonomy" id="200361"/>
    <lineage>
        <taxon>Eukaryota</taxon>
        <taxon>Viridiplantae</taxon>
        <taxon>Streptophyta</taxon>
        <taxon>Embryophyta</taxon>
        <taxon>Tracheophyta</taxon>
        <taxon>Spermatophyta</taxon>
        <taxon>Magnoliopsida</taxon>
        <taxon>Liliopsida</taxon>
        <taxon>Poales</taxon>
        <taxon>Poaceae</taxon>
        <taxon>BOP clade</taxon>
        <taxon>Pooideae</taxon>
        <taxon>Triticodae</taxon>
        <taxon>Triticeae</taxon>
        <taxon>Triticinae</taxon>
        <taxon>Aegilops</taxon>
    </lineage>
</organism>
<dbReference type="Proteomes" id="UP000015105">
    <property type="component" value="Chromosome 3D"/>
</dbReference>
<evidence type="ECO:0000313" key="1">
    <source>
        <dbReference type="EnsemblPlants" id="AET3Gv20295400.12"/>
    </source>
</evidence>
<dbReference type="EnsemblPlants" id="AET3Gv20295400.12">
    <property type="protein sequence ID" value="AET3Gv20295400.12"/>
    <property type="gene ID" value="AET3Gv20295400"/>
</dbReference>
<protein>
    <submittedName>
        <fullName evidence="1">Uncharacterized protein</fullName>
    </submittedName>
</protein>
<sequence>MRWPCCEWKEPTKLWVGTGSPCDELDLDLFYASAIITIDNGA</sequence>
<dbReference type="AlphaFoldDB" id="A0A453ECJ7"/>
<name>A0A453ECJ7_AEGTS</name>
<reference evidence="1" key="5">
    <citation type="journal article" date="2021" name="G3 (Bethesda)">
        <title>Aegilops tauschii genome assembly Aet v5.0 features greater sequence contiguity and improved annotation.</title>
        <authorList>
            <person name="Wang L."/>
            <person name="Zhu T."/>
            <person name="Rodriguez J.C."/>
            <person name="Deal K.R."/>
            <person name="Dubcovsky J."/>
            <person name="McGuire P.E."/>
            <person name="Lux T."/>
            <person name="Spannagl M."/>
            <person name="Mayer K.F.X."/>
            <person name="Baldrich P."/>
            <person name="Meyers B.C."/>
            <person name="Huo N."/>
            <person name="Gu Y.Q."/>
            <person name="Zhou H."/>
            <person name="Devos K.M."/>
            <person name="Bennetzen J.L."/>
            <person name="Unver T."/>
            <person name="Budak H."/>
            <person name="Gulick P.J."/>
            <person name="Galiba G."/>
            <person name="Kalapos B."/>
            <person name="Nelson D.R."/>
            <person name="Li P."/>
            <person name="You F.M."/>
            <person name="Luo M.C."/>
            <person name="Dvorak J."/>
        </authorList>
    </citation>
    <scope>NUCLEOTIDE SEQUENCE [LARGE SCALE GENOMIC DNA]</scope>
    <source>
        <strain evidence="1">cv. AL8/78</strain>
    </source>
</reference>
<proteinExistence type="predicted"/>
<keyword evidence="2" id="KW-1185">Reference proteome</keyword>
<reference evidence="1" key="3">
    <citation type="journal article" date="2017" name="Nature">
        <title>Genome sequence of the progenitor of the wheat D genome Aegilops tauschii.</title>
        <authorList>
            <person name="Luo M.C."/>
            <person name="Gu Y.Q."/>
            <person name="Puiu D."/>
            <person name="Wang H."/>
            <person name="Twardziok S.O."/>
            <person name="Deal K.R."/>
            <person name="Huo N."/>
            <person name="Zhu T."/>
            <person name="Wang L."/>
            <person name="Wang Y."/>
            <person name="McGuire P.E."/>
            <person name="Liu S."/>
            <person name="Long H."/>
            <person name="Ramasamy R.K."/>
            <person name="Rodriguez J.C."/>
            <person name="Van S.L."/>
            <person name="Yuan L."/>
            <person name="Wang Z."/>
            <person name="Xia Z."/>
            <person name="Xiao L."/>
            <person name="Anderson O.D."/>
            <person name="Ouyang S."/>
            <person name="Liang Y."/>
            <person name="Zimin A.V."/>
            <person name="Pertea G."/>
            <person name="Qi P."/>
            <person name="Bennetzen J.L."/>
            <person name="Dai X."/>
            <person name="Dawson M.W."/>
            <person name="Muller H.G."/>
            <person name="Kugler K."/>
            <person name="Rivarola-Duarte L."/>
            <person name="Spannagl M."/>
            <person name="Mayer K.F.X."/>
            <person name="Lu F.H."/>
            <person name="Bevan M.W."/>
            <person name="Leroy P."/>
            <person name="Li P."/>
            <person name="You F.M."/>
            <person name="Sun Q."/>
            <person name="Liu Z."/>
            <person name="Lyons E."/>
            <person name="Wicker T."/>
            <person name="Salzberg S.L."/>
            <person name="Devos K.M."/>
            <person name="Dvorak J."/>
        </authorList>
    </citation>
    <scope>NUCLEOTIDE SEQUENCE [LARGE SCALE GENOMIC DNA]</scope>
    <source>
        <strain evidence="1">cv. AL8/78</strain>
    </source>
</reference>
<reference evidence="2" key="1">
    <citation type="journal article" date="2014" name="Science">
        <title>Ancient hybridizations among the ancestral genomes of bread wheat.</title>
        <authorList>
            <consortium name="International Wheat Genome Sequencing Consortium,"/>
            <person name="Marcussen T."/>
            <person name="Sandve S.R."/>
            <person name="Heier L."/>
            <person name="Spannagl M."/>
            <person name="Pfeifer M."/>
            <person name="Jakobsen K.S."/>
            <person name="Wulff B.B."/>
            <person name="Steuernagel B."/>
            <person name="Mayer K.F."/>
            <person name="Olsen O.A."/>
        </authorList>
    </citation>
    <scope>NUCLEOTIDE SEQUENCE [LARGE SCALE GENOMIC DNA]</scope>
    <source>
        <strain evidence="2">cv. AL8/78</strain>
    </source>
</reference>